<evidence type="ECO:0000313" key="2">
    <source>
        <dbReference type="Proteomes" id="UP000325313"/>
    </source>
</evidence>
<accession>A0A5B0RHF7</accession>
<dbReference type="GO" id="GO:0016301">
    <property type="term" value="F:kinase activity"/>
    <property type="evidence" value="ECO:0007669"/>
    <property type="project" value="UniProtKB-KW"/>
</dbReference>
<gene>
    <name evidence="1" type="primary">TEL1_3</name>
    <name evidence="1" type="ORF">PGTUg99_000211</name>
</gene>
<keyword evidence="1" id="KW-0808">Transferase</keyword>
<organism evidence="1 2">
    <name type="scientific">Puccinia graminis f. sp. tritici</name>
    <dbReference type="NCBI Taxonomy" id="56615"/>
    <lineage>
        <taxon>Eukaryota</taxon>
        <taxon>Fungi</taxon>
        <taxon>Dikarya</taxon>
        <taxon>Basidiomycota</taxon>
        <taxon>Pucciniomycotina</taxon>
        <taxon>Pucciniomycetes</taxon>
        <taxon>Pucciniales</taxon>
        <taxon>Pucciniaceae</taxon>
        <taxon>Puccinia</taxon>
    </lineage>
</organism>
<name>A0A5B0RHF7_PUCGR</name>
<proteinExistence type="predicted"/>
<evidence type="ECO:0000313" key="1">
    <source>
        <dbReference type="EMBL" id="KAA1125117.1"/>
    </source>
</evidence>
<dbReference type="EMBL" id="VDEP01000183">
    <property type="protein sequence ID" value="KAA1125117.1"/>
    <property type="molecule type" value="Genomic_DNA"/>
</dbReference>
<dbReference type="AlphaFoldDB" id="A0A5B0RHF7"/>
<reference evidence="1 2" key="1">
    <citation type="submission" date="2019-05" db="EMBL/GenBank/DDBJ databases">
        <title>Emergence of the Ug99 lineage of the wheat stem rust pathogen through somatic hybridization.</title>
        <authorList>
            <person name="Li F."/>
            <person name="Upadhyaya N.M."/>
            <person name="Sperschneider J."/>
            <person name="Matny O."/>
            <person name="Nguyen-Phuc H."/>
            <person name="Mago R."/>
            <person name="Raley C."/>
            <person name="Miller M.E."/>
            <person name="Silverstein K.A.T."/>
            <person name="Henningsen E."/>
            <person name="Hirsch C.D."/>
            <person name="Visser B."/>
            <person name="Pretorius Z.A."/>
            <person name="Steffenson B.J."/>
            <person name="Schwessinger B."/>
            <person name="Dodds P.N."/>
            <person name="Figueroa M."/>
        </authorList>
    </citation>
    <scope>NUCLEOTIDE SEQUENCE [LARGE SCALE GENOMIC DNA]</scope>
    <source>
        <strain evidence="1 2">Ug99</strain>
    </source>
</reference>
<sequence>MRLVHVTPEGLDAISKIVIRDSTQRNVFGVLTSSLRKHSPCEPALPFYPILRIAQGIKWIGDGHSLFTEPAFVYNVLCQTFASLTSCYFTNDASDLIIQALSPLISHDDIFQPVSKFIQWTIMKALQPSNTELKGHASMAQLIISVADSMKRVANSTLSDPPDIICATEFNSWLLEHVAKTSQSGPLEYQTLCHSLLFNWPESHKIEIEDGAMRSVLGSSTGPTFKMIHHLHSQNFPGTAAETGNILYRLLASAQNLKTEIKVEDCQAYLKLLYQNSGVLSSPRRLGESTLAEPNAGFEERSLDSEDEIISRIYAIVVSYLQTYNFPLLWSLTDFLQEHPVLQVCPTLTKMVSH</sequence>
<keyword evidence="1" id="KW-0418">Kinase</keyword>
<protein>
    <submittedName>
        <fullName evidence="1">Serine/threonine-protein kinase tel1</fullName>
    </submittedName>
</protein>
<comment type="caution">
    <text evidence="1">The sequence shown here is derived from an EMBL/GenBank/DDBJ whole genome shotgun (WGS) entry which is preliminary data.</text>
</comment>
<dbReference type="Proteomes" id="UP000325313">
    <property type="component" value="Unassembled WGS sequence"/>
</dbReference>